<dbReference type="EMBL" id="BMMZ01000001">
    <property type="protein sequence ID" value="GGL47866.1"/>
    <property type="molecule type" value="Genomic_DNA"/>
</dbReference>
<comment type="caution">
    <text evidence="4">The sequence shown here is derived from an EMBL/GenBank/DDBJ whole genome shotgun (WGS) entry which is preliminary data.</text>
</comment>
<organism evidence="4 5">
    <name type="scientific">Microlunatus endophyticus</name>
    <dbReference type="NCBI Taxonomy" id="1716077"/>
    <lineage>
        <taxon>Bacteria</taxon>
        <taxon>Bacillati</taxon>
        <taxon>Actinomycetota</taxon>
        <taxon>Actinomycetes</taxon>
        <taxon>Propionibacteriales</taxon>
        <taxon>Propionibacteriaceae</taxon>
        <taxon>Microlunatus</taxon>
    </lineage>
</organism>
<evidence type="ECO:0000256" key="2">
    <source>
        <dbReference type="ARBA" id="ARBA00022801"/>
    </source>
</evidence>
<dbReference type="SUPFAM" id="SSF56784">
    <property type="entry name" value="HAD-like"/>
    <property type="match status" value="1"/>
</dbReference>
<dbReference type="NCBIfam" id="TIGR01509">
    <property type="entry name" value="HAD-SF-IA-v3"/>
    <property type="match status" value="1"/>
</dbReference>
<dbReference type="Pfam" id="PF13419">
    <property type="entry name" value="HAD_2"/>
    <property type="match status" value="1"/>
</dbReference>
<gene>
    <name evidence="4" type="ORF">GCM10011575_02250</name>
</gene>
<dbReference type="InterPro" id="IPR023214">
    <property type="entry name" value="HAD_sf"/>
</dbReference>
<reference evidence="4" key="1">
    <citation type="journal article" date="2014" name="Int. J. Syst. Evol. Microbiol.">
        <title>Complete genome sequence of Corynebacterium casei LMG S-19264T (=DSM 44701T), isolated from a smear-ripened cheese.</title>
        <authorList>
            <consortium name="US DOE Joint Genome Institute (JGI-PGF)"/>
            <person name="Walter F."/>
            <person name="Albersmeier A."/>
            <person name="Kalinowski J."/>
            <person name="Ruckert C."/>
        </authorList>
    </citation>
    <scope>NUCLEOTIDE SEQUENCE</scope>
    <source>
        <strain evidence="4">CGMCC 4.7306</strain>
    </source>
</reference>
<name>A0A917VZD9_9ACTN</name>
<dbReference type="InterPro" id="IPR041492">
    <property type="entry name" value="HAD_2"/>
</dbReference>
<evidence type="ECO:0000313" key="4">
    <source>
        <dbReference type="EMBL" id="GGL47866.1"/>
    </source>
</evidence>
<keyword evidence="5" id="KW-1185">Reference proteome</keyword>
<dbReference type="InterPro" id="IPR036412">
    <property type="entry name" value="HAD-like_sf"/>
</dbReference>
<reference evidence="4" key="2">
    <citation type="submission" date="2020-09" db="EMBL/GenBank/DDBJ databases">
        <authorList>
            <person name="Sun Q."/>
            <person name="Zhou Y."/>
        </authorList>
    </citation>
    <scope>NUCLEOTIDE SEQUENCE</scope>
    <source>
        <strain evidence="4">CGMCC 4.7306</strain>
    </source>
</reference>
<comment type="cofactor">
    <cofactor evidence="1">
        <name>Mg(2+)</name>
        <dbReference type="ChEBI" id="CHEBI:18420"/>
    </cofactor>
</comment>
<evidence type="ECO:0000313" key="5">
    <source>
        <dbReference type="Proteomes" id="UP000613840"/>
    </source>
</evidence>
<keyword evidence="2" id="KW-0378">Hydrolase</keyword>
<dbReference type="PANTHER" id="PTHR46470">
    <property type="entry name" value="N-ACYLNEURAMINATE-9-PHOSPHATASE"/>
    <property type="match status" value="1"/>
</dbReference>
<dbReference type="RefSeq" id="WP_188893331.1">
    <property type="nucleotide sequence ID" value="NZ_BMMZ01000001.1"/>
</dbReference>
<dbReference type="SFLD" id="SFLDS00003">
    <property type="entry name" value="Haloacid_Dehalogenase"/>
    <property type="match status" value="1"/>
</dbReference>
<dbReference type="NCBIfam" id="TIGR01549">
    <property type="entry name" value="HAD-SF-IA-v1"/>
    <property type="match status" value="1"/>
</dbReference>
<dbReference type="InterPro" id="IPR051400">
    <property type="entry name" value="HAD-like_hydrolase"/>
</dbReference>
<dbReference type="SFLD" id="SFLDG01129">
    <property type="entry name" value="C1.5:_HAD__Beta-PGM__Phosphata"/>
    <property type="match status" value="1"/>
</dbReference>
<dbReference type="InterPro" id="IPR006439">
    <property type="entry name" value="HAD-SF_hydro_IA"/>
</dbReference>
<proteinExistence type="predicted"/>
<dbReference type="AlphaFoldDB" id="A0A917VZD9"/>
<sequence>MAATEITHLLLDFFGTIVEYSPSRTEQDYSTSYGVLRRLGATLSYDSFLTFGDATFSEHDTRCAADLSEFSMQEPSLVIMEQAIGRAPTPDETTAFVEAYLSDWNSAVLYPAGMSNLLEELAEHFRLAVVSNTHSQRLVPDHLQAMGVADLFDAVVLSVDIGHRKPHPAIYRAALDRLGVDASRALFVGDTYAADYEGPRQQGIRALLIDPRNSAPIPPTSRLVSLFDLPGYL</sequence>
<evidence type="ECO:0008006" key="6">
    <source>
        <dbReference type="Google" id="ProtNLM"/>
    </source>
</evidence>
<keyword evidence="3" id="KW-0460">Magnesium</keyword>
<protein>
    <recommendedName>
        <fullName evidence="6">Hydrolase of the HAD superfamily</fullName>
    </recommendedName>
</protein>
<dbReference type="GO" id="GO:0016787">
    <property type="term" value="F:hydrolase activity"/>
    <property type="evidence" value="ECO:0007669"/>
    <property type="project" value="UniProtKB-KW"/>
</dbReference>
<dbReference type="Gene3D" id="3.40.50.1000">
    <property type="entry name" value="HAD superfamily/HAD-like"/>
    <property type="match status" value="1"/>
</dbReference>
<dbReference type="GO" id="GO:0044281">
    <property type="term" value="P:small molecule metabolic process"/>
    <property type="evidence" value="ECO:0007669"/>
    <property type="project" value="UniProtKB-ARBA"/>
</dbReference>
<dbReference type="Proteomes" id="UP000613840">
    <property type="component" value="Unassembled WGS sequence"/>
</dbReference>
<evidence type="ECO:0000256" key="1">
    <source>
        <dbReference type="ARBA" id="ARBA00001946"/>
    </source>
</evidence>
<accession>A0A917VZD9</accession>
<evidence type="ECO:0000256" key="3">
    <source>
        <dbReference type="ARBA" id="ARBA00022842"/>
    </source>
</evidence>